<evidence type="ECO:0000313" key="2">
    <source>
        <dbReference type="Proteomes" id="UP001501251"/>
    </source>
</evidence>
<sequence>MLGPDNLNDLQAPETVWRRTGLVVGLARGDQGVYYEIVVDIDVPHTIADIIAGLRLLPQDALIRDAFNYPDGICVNFWKDAA</sequence>
<proteinExistence type="predicted"/>
<dbReference type="EMBL" id="BAABAQ010000003">
    <property type="protein sequence ID" value="GAA4187148.1"/>
    <property type="molecule type" value="Genomic_DNA"/>
</dbReference>
<keyword evidence="2" id="KW-1185">Reference proteome</keyword>
<protein>
    <submittedName>
        <fullName evidence="1">Uncharacterized protein</fullName>
    </submittedName>
</protein>
<dbReference type="RefSeq" id="WP_344917423.1">
    <property type="nucleotide sequence ID" value="NZ_BAABAQ010000003.1"/>
</dbReference>
<evidence type="ECO:0000313" key="1">
    <source>
        <dbReference type="EMBL" id="GAA4187148.1"/>
    </source>
</evidence>
<organism evidence="1 2">
    <name type="scientific">Streptosporangium oxazolinicum</name>
    <dbReference type="NCBI Taxonomy" id="909287"/>
    <lineage>
        <taxon>Bacteria</taxon>
        <taxon>Bacillati</taxon>
        <taxon>Actinomycetota</taxon>
        <taxon>Actinomycetes</taxon>
        <taxon>Streptosporangiales</taxon>
        <taxon>Streptosporangiaceae</taxon>
        <taxon>Streptosporangium</taxon>
    </lineage>
</organism>
<reference evidence="2" key="1">
    <citation type="journal article" date="2019" name="Int. J. Syst. Evol. Microbiol.">
        <title>The Global Catalogue of Microorganisms (GCM) 10K type strain sequencing project: providing services to taxonomists for standard genome sequencing and annotation.</title>
        <authorList>
            <consortium name="The Broad Institute Genomics Platform"/>
            <consortium name="The Broad Institute Genome Sequencing Center for Infectious Disease"/>
            <person name="Wu L."/>
            <person name="Ma J."/>
        </authorList>
    </citation>
    <scope>NUCLEOTIDE SEQUENCE [LARGE SCALE GENOMIC DNA]</scope>
    <source>
        <strain evidence="2">JCM 17388</strain>
    </source>
</reference>
<gene>
    <name evidence="1" type="ORF">GCM10022252_20200</name>
</gene>
<dbReference type="Proteomes" id="UP001501251">
    <property type="component" value="Unassembled WGS sequence"/>
</dbReference>
<comment type="caution">
    <text evidence="1">The sequence shown here is derived from an EMBL/GenBank/DDBJ whole genome shotgun (WGS) entry which is preliminary data.</text>
</comment>
<name>A0ABP8APL5_9ACTN</name>
<accession>A0ABP8APL5</accession>